<dbReference type="Proteomes" id="UP000754226">
    <property type="component" value="Unassembled WGS sequence"/>
</dbReference>
<dbReference type="InterPro" id="IPR003991">
    <property type="entry name" value="Pertactin_virulence_factor"/>
</dbReference>
<organism evidence="2 3">
    <name type="scientific">Acidaminococcus intestini</name>
    <dbReference type="NCBI Taxonomy" id="187327"/>
    <lineage>
        <taxon>Bacteria</taxon>
        <taxon>Bacillati</taxon>
        <taxon>Bacillota</taxon>
        <taxon>Negativicutes</taxon>
        <taxon>Acidaminococcales</taxon>
        <taxon>Acidaminococcaceae</taxon>
        <taxon>Acidaminococcus</taxon>
    </lineage>
</organism>
<reference evidence="2" key="1">
    <citation type="submission" date="2021-02" db="EMBL/GenBank/DDBJ databases">
        <title>Infant gut strain persistence is associated with maternal origin, phylogeny, and functional potential including surface adhesion and iron acquisition.</title>
        <authorList>
            <person name="Lou Y.C."/>
        </authorList>
    </citation>
    <scope>NUCLEOTIDE SEQUENCE</scope>
    <source>
        <strain evidence="2">L3_106_000M1_dasL3_106_000M1_concoct_15</strain>
    </source>
</reference>
<dbReference type="EMBL" id="JAGZCZ010000001">
    <property type="protein sequence ID" value="MBS5518737.1"/>
    <property type="molecule type" value="Genomic_DNA"/>
</dbReference>
<dbReference type="PROSITE" id="PS51208">
    <property type="entry name" value="AUTOTRANSPORTER"/>
    <property type="match status" value="1"/>
</dbReference>
<gene>
    <name evidence="2" type="ORF">KHX13_00005</name>
</gene>
<dbReference type="GO" id="GO:0019867">
    <property type="term" value="C:outer membrane"/>
    <property type="evidence" value="ECO:0007669"/>
    <property type="project" value="InterPro"/>
</dbReference>
<dbReference type="AlphaFoldDB" id="A0A943I3C9"/>
<dbReference type="InterPro" id="IPR005546">
    <property type="entry name" value="Autotransporte_beta"/>
</dbReference>
<sequence>WKNTGTSTVATVHSESSIIRPAGDASLTIGTYDGKNGVLDLKDGKGGETLTIGTYNNENGTVLLDVDPTQNYGADTLAVTQGFTQKATLSLEKTNPNVYWTNAVEGTVIAHTTGASLSSVGLLSDTEEQPLHFVTLHLGEKATDDGSDIYIDWVEKKETLNGHHTSTVSGLAGARTTDYLLWRGEMDTLTRRLGGAAAEPKTLHGIWARTGGSKLSHDGEFGSTVKANRYEVGCDTYDHETEKGRQLQGIGFSYLEGDASYDHGTSDLKGYTLGLYDTVLKKDGQYWDFSFKLQRFANDYRYTGLGARHTGSYDATGALLGAEYGVKKALGKGFFLAPEVQLTAGWLKRESFAEASGVSVESDTVRTAVSRLGIRTGYEDEKISAYVRADWYHDFGGALEDTFAYGSDRLTIHDDYRDTWLEYGLGACVKVTEALDLYGEVTRGSGASFDKDWSWNVGLQYHF</sequence>
<dbReference type="SMART" id="SM00869">
    <property type="entry name" value="Autotransporter"/>
    <property type="match status" value="1"/>
</dbReference>
<feature type="non-terminal residue" evidence="2">
    <location>
        <position position="1"/>
    </location>
</feature>
<dbReference type="InterPro" id="IPR006315">
    <property type="entry name" value="OM_autotransptr_brl_dom"/>
</dbReference>
<dbReference type="Pfam" id="PF03797">
    <property type="entry name" value="Autotransporter"/>
    <property type="match status" value="1"/>
</dbReference>
<dbReference type="SUPFAM" id="SSF103515">
    <property type="entry name" value="Autotransporter"/>
    <property type="match status" value="1"/>
</dbReference>
<dbReference type="NCBIfam" id="TIGR01414">
    <property type="entry name" value="autotrans_barl"/>
    <property type="match status" value="1"/>
</dbReference>
<dbReference type="InterPro" id="IPR036709">
    <property type="entry name" value="Autotransporte_beta_dom_sf"/>
</dbReference>
<protein>
    <submittedName>
        <fullName evidence="2">Autotransporter outer membrane beta-barrel domain-containing protein</fullName>
    </submittedName>
</protein>
<evidence type="ECO:0000313" key="3">
    <source>
        <dbReference type="Proteomes" id="UP000754226"/>
    </source>
</evidence>
<dbReference type="Gene3D" id="2.40.128.130">
    <property type="entry name" value="Autotransporter beta-domain"/>
    <property type="match status" value="1"/>
</dbReference>
<accession>A0A943I3C9</accession>
<dbReference type="PRINTS" id="PR01484">
    <property type="entry name" value="PRTACTNFAMLY"/>
</dbReference>
<evidence type="ECO:0000313" key="2">
    <source>
        <dbReference type="EMBL" id="MBS5518737.1"/>
    </source>
</evidence>
<name>A0A943I3C9_9FIRM</name>
<feature type="domain" description="Autotransporter" evidence="1">
    <location>
        <begin position="199"/>
        <end position="463"/>
    </location>
</feature>
<evidence type="ECO:0000259" key="1">
    <source>
        <dbReference type="PROSITE" id="PS51208"/>
    </source>
</evidence>
<proteinExistence type="predicted"/>
<comment type="caution">
    <text evidence="2">The sequence shown here is derived from an EMBL/GenBank/DDBJ whole genome shotgun (WGS) entry which is preliminary data.</text>
</comment>